<name>A0A7S7RGQ4_CRYPV</name>
<dbReference type="SMART" id="SM00233">
    <property type="entry name" value="PH"/>
    <property type="match status" value="1"/>
</dbReference>
<dbReference type="InterPro" id="IPR011993">
    <property type="entry name" value="PH-like_dom_sf"/>
</dbReference>
<protein>
    <recommendedName>
        <fullName evidence="1">PH domain-containing protein</fullName>
    </recommendedName>
</protein>
<dbReference type="EMBL" id="CP044419">
    <property type="protein sequence ID" value="QOY42101.1"/>
    <property type="molecule type" value="Genomic_DNA"/>
</dbReference>
<dbReference type="Proteomes" id="UP000593906">
    <property type="component" value="Chromosome 4"/>
</dbReference>
<reference evidence="2 3" key="1">
    <citation type="submission" date="2019-09" db="EMBL/GenBank/DDBJ databases">
        <title>Consistent, comparative and evidence-based genome assembly and annotation for Cryptosporidium parvum, C. hominis and C. tyzzeri.</title>
        <authorList>
            <person name="Baptista R.P."/>
            <person name="Li Y."/>
            <person name="Sateriale A."/>
            <person name="Ansell B."/>
            <person name="Jex A."/>
            <person name="Sanders M."/>
            <person name="Brooks K."/>
            <person name="Tracey A."/>
            <person name="Berriman M."/>
            <person name="Striepen B."/>
            <person name="Cotton J.A."/>
            <person name="Kissinger J.C."/>
        </authorList>
    </citation>
    <scope>NUCLEOTIDE SEQUENCE [LARGE SCALE GENOMIC DNA]</scope>
    <source>
        <strain evidence="2 3">IOWA-ATCC</strain>
    </source>
</reference>
<dbReference type="Gene3D" id="2.30.29.30">
    <property type="entry name" value="Pleckstrin-homology domain (PH domain)/Phosphotyrosine-binding domain (PTB)"/>
    <property type="match status" value="1"/>
</dbReference>
<dbReference type="CDD" id="cd00821">
    <property type="entry name" value="PH"/>
    <property type="match status" value="1"/>
</dbReference>
<dbReference type="VEuPathDB" id="CryptoDB:CPATCC_0019240"/>
<organism evidence="2 3">
    <name type="scientific">Cryptosporidium parvum</name>
    <dbReference type="NCBI Taxonomy" id="5807"/>
    <lineage>
        <taxon>Eukaryota</taxon>
        <taxon>Sar</taxon>
        <taxon>Alveolata</taxon>
        <taxon>Apicomplexa</taxon>
        <taxon>Conoidasida</taxon>
        <taxon>Coccidia</taxon>
        <taxon>Eucoccidiorida</taxon>
        <taxon>Eimeriorina</taxon>
        <taxon>Cryptosporidiidae</taxon>
        <taxon>Cryptosporidium</taxon>
    </lineage>
</organism>
<sequence>MGDLSHSSNLKTDYLERSASMVQELIEHEYVSGYLKKWSPVIGRGWQSRYFALLEQDRTLVYWAKKPSFRDEQPRGSINLKIVENVFADGPLGITLSTPHRDYQLRASTPTEKDKWMDAIILWTLKSRKYRSKAEDSKNFRFSNMLIEATQSCLHYIVESFLKPFKKSATRAIEVGPETLSNSNKKKFLKDRGLYNVICKAWMVSRELKGNRASSKRKGNLNYLRDGLETRAVSALSIDKEYQFNEILMQKELDDCRCRESNQNQQLCEDTPFGNMTHQSHPRFGVTSPTLSMESSENSQDSEVFCSLTEIEDVSMGCEADEILIPFDSALCIYDHNCPPTIEEDEEYVRLKQHKYSLQLSELMLNQLSNLSNEAFLDNCIFGLVYIKRSNPIIPSLQSNNIFWALMISSRSLSDSHQIYPSPLLSEKTILGDCLSLYREVRISSSKNSVTSSSKYSYNHSRTQSQSNRDSIPVLGVIKKSHISKSSMDGIMNANESGLKTEVKYVDHKTQIDNTLFSPLGNNFLNNLNVDIGNGSVHIGINNQTMDPYGFLLDTLYLYYPRNESKNPVHMLDPGLIISVGTISESVNGFSFSVSYLGSSVIEDYIASDLEFNDDSPSNIPFSNGTNFAPSIEKEPITLEFCTRSWRDAKAWRYSLLVARKSKMADNSYEEAATKNCQYENRNSCGRGKCVHTDDHHAKGQNYHCFDSCPTLTTTASSSARTSHGYYLTNYRRNISNFALHR</sequence>
<gene>
    <name evidence="2" type="ORF">CPATCC_001706</name>
</gene>
<accession>A0A7S7RGQ4</accession>
<evidence type="ECO:0000313" key="2">
    <source>
        <dbReference type="EMBL" id="QOY42101.1"/>
    </source>
</evidence>
<dbReference type="OMA" id="MKAWEIS"/>
<evidence type="ECO:0000313" key="3">
    <source>
        <dbReference type="Proteomes" id="UP000593906"/>
    </source>
</evidence>
<dbReference type="InterPro" id="IPR001849">
    <property type="entry name" value="PH_domain"/>
</dbReference>
<dbReference type="PROSITE" id="PS50003">
    <property type="entry name" value="PH_DOMAIN"/>
    <property type="match status" value="1"/>
</dbReference>
<dbReference type="Pfam" id="PF00169">
    <property type="entry name" value="PH"/>
    <property type="match status" value="1"/>
</dbReference>
<proteinExistence type="predicted"/>
<dbReference type="AlphaFoldDB" id="A0A7S7RGQ4"/>
<dbReference type="SUPFAM" id="SSF50729">
    <property type="entry name" value="PH domain-like"/>
    <property type="match status" value="1"/>
</dbReference>
<evidence type="ECO:0000259" key="1">
    <source>
        <dbReference type="PROSITE" id="PS50003"/>
    </source>
</evidence>
<feature type="domain" description="PH" evidence="1">
    <location>
        <begin position="28"/>
        <end position="125"/>
    </location>
</feature>